<accession>A0A0F3KFS1</accession>
<gene>
    <name evidence="2" type="ORF">VI08_15225</name>
</gene>
<evidence type="ECO:0000256" key="1">
    <source>
        <dbReference type="SAM" id="Phobius"/>
    </source>
</evidence>
<dbReference type="OrthoDB" id="5949970at2"/>
<keyword evidence="3" id="KW-1185">Reference proteome</keyword>
<keyword evidence="1" id="KW-0472">Membrane</keyword>
<keyword evidence="1" id="KW-1133">Transmembrane helix</keyword>
<protein>
    <submittedName>
        <fullName evidence="2">Uncharacterized protein</fullName>
    </submittedName>
</protein>
<evidence type="ECO:0000313" key="2">
    <source>
        <dbReference type="EMBL" id="KJV30016.1"/>
    </source>
</evidence>
<dbReference type="PATRIC" id="fig|345309.4.peg.2648"/>
<feature type="transmembrane region" description="Helical" evidence="1">
    <location>
        <begin position="84"/>
        <end position="104"/>
    </location>
</feature>
<dbReference type="AlphaFoldDB" id="A0A0F3KFS1"/>
<name>A0A0F3KFS1_9GAMM</name>
<keyword evidence="1" id="KW-0812">Transmembrane</keyword>
<evidence type="ECO:0000313" key="3">
    <source>
        <dbReference type="Proteomes" id="UP000033651"/>
    </source>
</evidence>
<dbReference type="RefSeq" id="WP_045830469.1">
    <property type="nucleotide sequence ID" value="NZ_JZRB01000034.1"/>
</dbReference>
<sequence length="239" mass="26399">MTTSSVALDHDAQVGEPTLALVGEPVIAPLSFTELNRRLSAVPDYDAPLVKKSRVSRVATLAVLISWLGVLLVPRLSLSATAEIVVLLCLVVVELLGLGIGLWFSRSEYVSLFKPLEDFAKQLDHDLPFHVEIRDWLAAQPITVLEKFASVARYRRDRFAGKLPILAGNISTLGAVPVIAVVYYQVKHILDDQALSWLDGVFGFAMILFYWLSMTMTFSKARLEAIDAHLQAALEKVRA</sequence>
<proteinExistence type="predicted"/>
<comment type="caution">
    <text evidence="2">The sequence shown here is derived from an EMBL/GenBank/DDBJ whole genome shotgun (WGS) entry which is preliminary data.</text>
</comment>
<organism evidence="2 3">
    <name type="scientific">Luteibacter yeojuensis</name>
    <dbReference type="NCBI Taxonomy" id="345309"/>
    <lineage>
        <taxon>Bacteria</taxon>
        <taxon>Pseudomonadati</taxon>
        <taxon>Pseudomonadota</taxon>
        <taxon>Gammaproteobacteria</taxon>
        <taxon>Lysobacterales</taxon>
        <taxon>Rhodanobacteraceae</taxon>
        <taxon>Luteibacter</taxon>
    </lineage>
</organism>
<dbReference type="Proteomes" id="UP000033651">
    <property type="component" value="Unassembled WGS sequence"/>
</dbReference>
<feature type="transmembrane region" description="Helical" evidence="1">
    <location>
        <begin position="58"/>
        <end position="78"/>
    </location>
</feature>
<dbReference type="EMBL" id="JZRB01000034">
    <property type="protein sequence ID" value="KJV30016.1"/>
    <property type="molecule type" value="Genomic_DNA"/>
</dbReference>
<feature type="transmembrane region" description="Helical" evidence="1">
    <location>
        <begin position="195"/>
        <end position="212"/>
    </location>
</feature>
<feature type="transmembrane region" description="Helical" evidence="1">
    <location>
        <begin position="163"/>
        <end position="183"/>
    </location>
</feature>
<reference evidence="2 3" key="1">
    <citation type="submission" date="2015-03" db="EMBL/GenBank/DDBJ databases">
        <title>Draft genome sequence of Luteibacter yeojuensis strain SU11.</title>
        <authorList>
            <person name="Sulaiman J."/>
            <person name="Priya K."/>
            <person name="Chan K.-G."/>
        </authorList>
    </citation>
    <scope>NUCLEOTIDE SEQUENCE [LARGE SCALE GENOMIC DNA]</scope>
    <source>
        <strain evidence="2 3">SU11</strain>
    </source>
</reference>